<name>A0AAE0ZJV4_9GAST</name>
<dbReference type="AlphaFoldDB" id="A0AAE0ZJV4"/>
<dbReference type="Proteomes" id="UP001283361">
    <property type="component" value="Unassembled WGS sequence"/>
</dbReference>
<reference evidence="1" key="1">
    <citation type="journal article" date="2023" name="G3 (Bethesda)">
        <title>A reference genome for the long-term kleptoplast-retaining sea slug Elysia crispata morphotype clarki.</title>
        <authorList>
            <person name="Eastman K.E."/>
            <person name="Pendleton A.L."/>
            <person name="Shaikh M.A."/>
            <person name="Suttiyut T."/>
            <person name="Ogas R."/>
            <person name="Tomko P."/>
            <person name="Gavelis G."/>
            <person name="Widhalm J.R."/>
            <person name="Wisecaver J.H."/>
        </authorList>
    </citation>
    <scope>NUCLEOTIDE SEQUENCE</scope>
    <source>
        <strain evidence="1">ECLA1</strain>
    </source>
</reference>
<evidence type="ECO:0000313" key="2">
    <source>
        <dbReference type="Proteomes" id="UP001283361"/>
    </source>
</evidence>
<accession>A0AAE0ZJV4</accession>
<comment type="caution">
    <text evidence="1">The sequence shown here is derived from an EMBL/GenBank/DDBJ whole genome shotgun (WGS) entry which is preliminary data.</text>
</comment>
<keyword evidence="2" id="KW-1185">Reference proteome</keyword>
<protein>
    <submittedName>
        <fullName evidence="1">Uncharacterized protein</fullName>
    </submittedName>
</protein>
<dbReference type="EMBL" id="JAWDGP010003786">
    <property type="protein sequence ID" value="KAK3770764.1"/>
    <property type="molecule type" value="Genomic_DNA"/>
</dbReference>
<evidence type="ECO:0000313" key="1">
    <source>
        <dbReference type="EMBL" id="KAK3770764.1"/>
    </source>
</evidence>
<gene>
    <name evidence="1" type="ORF">RRG08_036366</name>
</gene>
<proteinExistence type="predicted"/>
<organism evidence="1 2">
    <name type="scientific">Elysia crispata</name>
    <name type="common">lettuce slug</name>
    <dbReference type="NCBI Taxonomy" id="231223"/>
    <lineage>
        <taxon>Eukaryota</taxon>
        <taxon>Metazoa</taxon>
        <taxon>Spiralia</taxon>
        <taxon>Lophotrochozoa</taxon>
        <taxon>Mollusca</taxon>
        <taxon>Gastropoda</taxon>
        <taxon>Heterobranchia</taxon>
        <taxon>Euthyneura</taxon>
        <taxon>Panpulmonata</taxon>
        <taxon>Sacoglossa</taxon>
        <taxon>Placobranchoidea</taxon>
        <taxon>Plakobranchidae</taxon>
        <taxon>Elysia</taxon>
    </lineage>
</organism>
<sequence>MAISEASDGWLAGGSGKDVQATLATGSVKNCRDDNIMAGFSPFVDALAGKRADRVTPRGLFRSAELFK</sequence>